<feature type="chain" id="PRO_5014992726" evidence="1">
    <location>
        <begin position="24"/>
        <end position="105"/>
    </location>
</feature>
<name>A0A2M4B6J7_9DIPT</name>
<dbReference type="EMBL" id="GGFK01015289">
    <property type="protein sequence ID" value="MBW48610.1"/>
    <property type="molecule type" value="Transcribed_RNA"/>
</dbReference>
<sequence length="105" mass="11827">MVGVISFLLVCFFLWFVPSRCCCGFGCYSMSVCGCAGEDACPAGDEFMATLHRFGGHSRIPWMSLFEDASQATARRVIFFFSLNFDERQFGETVLLINYVVYESL</sequence>
<evidence type="ECO:0000256" key="1">
    <source>
        <dbReference type="SAM" id="SignalP"/>
    </source>
</evidence>
<organism evidence="2">
    <name type="scientific">Anopheles triannulatus</name>
    <dbReference type="NCBI Taxonomy" id="58253"/>
    <lineage>
        <taxon>Eukaryota</taxon>
        <taxon>Metazoa</taxon>
        <taxon>Ecdysozoa</taxon>
        <taxon>Arthropoda</taxon>
        <taxon>Hexapoda</taxon>
        <taxon>Insecta</taxon>
        <taxon>Pterygota</taxon>
        <taxon>Neoptera</taxon>
        <taxon>Endopterygota</taxon>
        <taxon>Diptera</taxon>
        <taxon>Nematocera</taxon>
        <taxon>Culicoidea</taxon>
        <taxon>Culicidae</taxon>
        <taxon>Anophelinae</taxon>
        <taxon>Anopheles</taxon>
    </lineage>
</organism>
<accession>A0A2M4B6J7</accession>
<reference evidence="2" key="1">
    <citation type="submission" date="2018-01" db="EMBL/GenBank/DDBJ databases">
        <title>An insight into the sialome of Amazonian anophelines.</title>
        <authorList>
            <person name="Ribeiro J.M."/>
            <person name="Scarpassa V."/>
            <person name="Calvo E."/>
        </authorList>
    </citation>
    <scope>NUCLEOTIDE SEQUENCE</scope>
    <source>
        <tissue evidence="2">Salivary glands</tissue>
    </source>
</reference>
<dbReference type="AlphaFoldDB" id="A0A2M4B6J7"/>
<protein>
    <submittedName>
        <fullName evidence="2">Putative secreted protein</fullName>
    </submittedName>
</protein>
<keyword evidence="1" id="KW-0732">Signal</keyword>
<evidence type="ECO:0000313" key="2">
    <source>
        <dbReference type="EMBL" id="MBW48610.1"/>
    </source>
</evidence>
<feature type="signal peptide" evidence="1">
    <location>
        <begin position="1"/>
        <end position="23"/>
    </location>
</feature>
<proteinExistence type="predicted"/>